<feature type="compositionally biased region" description="Polar residues" evidence="1">
    <location>
        <begin position="55"/>
        <end position="66"/>
    </location>
</feature>
<evidence type="ECO:0000313" key="3">
    <source>
        <dbReference type="Proteomes" id="UP000193648"/>
    </source>
</evidence>
<dbReference type="GeneID" id="33570533"/>
<proteinExistence type="predicted"/>
<dbReference type="RefSeq" id="XP_021882522.1">
    <property type="nucleotide sequence ID" value="XM_022028690.1"/>
</dbReference>
<feature type="compositionally biased region" description="Basic and acidic residues" evidence="1">
    <location>
        <begin position="223"/>
        <end position="235"/>
    </location>
</feature>
<dbReference type="EMBL" id="MCFF01000013">
    <property type="protein sequence ID" value="ORZ19982.1"/>
    <property type="molecule type" value="Genomic_DNA"/>
</dbReference>
<feature type="region of interest" description="Disordered" evidence="1">
    <location>
        <begin position="206"/>
        <end position="235"/>
    </location>
</feature>
<feature type="compositionally biased region" description="Basic residues" evidence="1">
    <location>
        <begin position="210"/>
        <end position="222"/>
    </location>
</feature>
<feature type="compositionally biased region" description="Polar residues" evidence="1">
    <location>
        <begin position="152"/>
        <end position="169"/>
    </location>
</feature>
<reference evidence="2 3" key="1">
    <citation type="submission" date="2016-07" db="EMBL/GenBank/DDBJ databases">
        <title>Pervasive Adenine N6-methylation of Active Genes in Fungi.</title>
        <authorList>
            <consortium name="DOE Joint Genome Institute"/>
            <person name="Mondo S.J."/>
            <person name="Dannebaum R.O."/>
            <person name="Kuo R.C."/>
            <person name="Labutti K."/>
            <person name="Haridas S."/>
            <person name="Kuo A."/>
            <person name="Salamov A."/>
            <person name="Ahrendt S.R."/>
            <person name="Lipzen A."/>
            <person name="Sullivan W."/>
            <person name="Andreopoulos W.B."/>
            <person name="Clum A."/>
            <person name="Lindquist E."/>
            <person name="Daum C."/>
            <person name="Ramamoorthy G.K."/>
            <person name="Gryganskyi A."/>
            <person name="Culley D."/>
            <person name="Magnuson J.K."/>
            <person name="James T.Y."/>
            <person name="O'Malley M.A."/>
            <person name="Stajich J.E."/>
            <person name="Spatafora J.W."/>
            <person name="Visel A."/>
            <person name="Grigoriev I.V."/>
        </authorList>
    </citation>
    <scope>NUCLEOTIDE SEQUENCE [LARGE SCALE GENOMIC DNA]</scope>
    <source>
        <strain evidence="2 3">NRRL 3116</strain>
    </source>
</reference>
<protein>
    <submittedName>
        <fullName evidence="2">Uncharacterized protein</fullName>
    </submittedName>
</protein>
<organism evidence="2 3">
    <name type="scientific">Lobosporangium transversale</name>
    <dbReference type="NCBI Taxonomy" id="64571"/>
    <lineage>
        <taxon>Eukaryota</taxon>
        <taxon>Fungi</taxon>
        <taxon>Fungi incertae sedis</taxon>
        <taxon>Mucoromycota</taxon>
        <taxon>Mortierellomycotina</taxon>
        <taxon>Mortierellomycetes</taxon>
        <taxon>Mortierellales</taxon>
        <taxon>Mortierellaceae</taxon>
        <taxon>Lobosporangium</taxon>
    </lineage>
</organism>
<accession>A0A1Y2GR73</accession>
<evidence type="ECO:0000256" key="1">
    <source>
        <dbReference type="SAM" id="MobiDB-lite"/>
    </source>
</evidence>
<feature type="region of interest" description="Disordered" evidence="1">
    <location>
        <begin position="55"/>
        <end position="169"/>
    </location>
</feature>
<feature type="region of interest" description="Disordered" evidence="1">
    <location>
        <begin position="353"/>
        <end position="383"/>
    </location>
</feature>
<feature type="compositionally biased region" description="Polar residues" evidence="1">
    <location>
        <begin position="85"/>
        <end position="95"/>
    </location>
</feature>
<name>A0A1Y2GR73_9FUNG</name>
<feature type="compositionally biased region" description="Basic and acidic residues" evidence="1">
    <location>
        <begin position="124"/>
        <end position="149"/>
    </location>
</feature>
<dbReference type="InParanoid" id="A0A1Y2GR73"/>
<feature type="compositionally biased region" description="Polar residues" evidence="1">
    <location>
        <begin position="31"/>
        <end position="41"/>
    </location>
</feature>
<keyword evidence="3" id="KW-1185">Reference proteome</keyword>
<dbReference type="OrthoDB" id="2405996at2759"/>
<comment type="caution">
    <text evidence="2">The sequence shown here is derived from an EMBL/GenBank/DDBJ whole genome shotgun (WGS) entry which is preliminary data.</text>
</comment>
<dbReference type="Proteomes" id="UP000193648">
    <property type="component" value="Unassembled WGS sequence"/>
</dbReference>
<gene>
    <name evidence="2" type="ORF">BCR41DRAFT_395010</name>
</gene>
<dbReference type="AlphaFoldDB" id="A0A1Y2GR73"/>
<sequence>MSQIFESTRNYLKTSTKLGRRMSSYRDETSGSETSLHNNNNSLQDYKSAAIITESQPKDSTLSRQNSPKKRLSDLFSLDDRSKNNKLSQDQSNNDIKGRRRDSKSSDRTLRSKKSHQSNSGEILFDRHHGRDRDRDRDRASDHMEEEVPRAQSPTISMSNTISTATSSYDMRPTDYPSIGHYQAHVWRRNLLEESIMYSLRLGYTDRQHRSSSRQRHHYRRDSKRDSPRSRKAREQAILAAATGKEISSLPLSTIEDDDTASQENIVDRSLKVINDDNRIQPSTVTGQQQYLHPQFRHVKNSPYQLDYNFSMTNITQSMASFTLEVDDHHAARIMRSSAIPDLFKIKATIPGTMPTTERSRSRHNSKTSLLGSGVSPSPRVLTGKKAPVTVQPIHIVLPNMQDVDEEEENVESPLTPSSAAWADSVFESLDQVAGKQAEGMTKNQLKALEVAPAASV</sequence>
<evidence type="ECO:0000313" key="2">
    <source>
        <dbReference type="EMBL" id="ORZ19982.1"/>
    </source>
</evidence>
<feature type="region of interest" description="Disordered" evidence="1">
    <location>
        <begin position="17"/>
        <end position="41"/>
    </location>
</feature>